<reference evidence="2 3" key="1">
    <citation type="submission" date="2014-04" db="EMBL/GenBank/DDBJ databases">
        <authorList>
            <consortium name="DOE Joint Genome Institute"/>
            <person name="Kuo A."/>
            <person name="Kohler A."/>
            <person name="Jargeat P."/>
            <person name="Nagy L.G."/>
            <person name="Floudas D."/>
            <person name="Copeland A."/>
            <person name="Barry K.W."/>
            <person name="Cichocki N."/>
            <person name="Veneault-Fourrey C."/>
            <person name="LaButti K."/>
            <person name="Lindquist E.A."/>
            <person name="Lipzen A."/>
            <person name="Lundell T."/>
            <person name="Morin E."/>
            <person name="Murat C."/>
            <person name="Sun H."/>
            <person name="Tunlid A."/>
            <person name="Henrissat B."/>
            <person name="Grigoriev I.V."/>
            <person name="Hibbett D.S."/>
            <person name="Martin F."/>
            <person name="Nordberg H.P."/>
            <person name="Cantor M.N."/>
            <person name="Hua S.X."/>
        </authorList>
    </citation>
    <scope>NUCLEOTIDE SEQUENCE [LARGE SCALE GENOMIC DNA]</scope>
    <source>
        <strain evidence="2 3">Ve08.2h10</strain>
    </source>
</reference>
<feature type="transmembrane region" description="Helical" evidence="1">
    <location>
        <begin position="192"/>
        <end position="212"/>
    </location>
</feature>
<name>A0A0D0D229_9AGAM</name>
<proteinExistence type="predicted"/>
<keyword evidence="1" id="KW-1133">Transmembrane helix</keyword>
<dbReference type="EMBL" id="KN825502">
    <property type="protein sequence ID" value="KIK90557.1"/>
    <property type="molecule type" value="Genomic_DNA"/>
</dbReference>
<evidence type="ECO:0000256" key="1">
    <source>
        <dbReference type="SAM" id="Phobius"/>
    </source>
</evidence>
<dbReference type="HOGENOM" id="CLU_1200175_0_0_1"/>
<reference evidence="3" key="2">
    <citation type="submission" date="2015-01" db="EMBL/GenBank/DDBJ databases">
        <title>Evolutionary Origins and Diversification of the Mycorrhizal Mutualists.</title>
        <authorList>
            <consortium name="DOE Joint Genome Institute"/>
            <consortium name="Mycorrhizal Genomics Consortium"/>
            <person name="Kohler A."/>
            <person name="Kuo A."/>
            <person name="Nagy L.G."/>
            <person name="Floudas D."/>
            <person name="Copeland A."/>
            <person name="Barry K.W."/>
            <person name="Cichocki N."/>
            <person name="Veneault-Fourrey C."/>
            <person name="LaButti K."/>
            <person name="Lindquist E.A."/>
            <person name="Lipzen A."/>
            <person name="Lundell T."/>
            <person name="Morin E."/>
            <person name="Murat C."/>
            <person name="Riley R."/>
            <person name="Ohm R."/>
            <person name="Sun H."/>
            <person name="Tunlid A."/>
            <person name="Henrissat B."/>
            <person name="Grigoriev I.V."/>
            <person name="Hibbett D.S."/>
            <person name="Martin F."/>
        </authorList>
    </citation>
    <scope>NUCLEOTIDE SEQUENCE [LARGE SCALE GENOMIC DNA]</scope>
    <source>
        <strain evidence="3">Ve08.2h10</strain>
    </source>
</reference>
<keyword evidence="1" id="KW-0472">Membrane</keyword>
<accession>A0A0D0D229</accession>
<gene>
    <name evidence="2" type="ORF">PAXRUDRAFT_675423</name>
</gene>
<feature type="transmembrane region" description="Helical" evidence="1">
    <location>
        <begin position="121"/>
        <end position="142"/>
    </location>
</feature>
<sequence length="231" mass="26113">MDETRHSHPRSRYQSLSQHRLNLCISVPLALHRVRSLTQFHLSLRHHEQAVDQLTRCSVSARSPLVASLIEGALSRILRTWVAIHSRWTRTSSTSFLTAIDFPCNRTRPGGFQRCFPCVNILFYIRFFIFLTQFLTHLLHIIHPSILTLFTYDPNVQPQNSLEIRPQVGTPAEATLASLVLTFIIHVQAMPLMPYFAFCSLFSLPVASLYAVPKAAKSAVFLVPSSSPSSM</sequence>
<dbReference type="AlphaFoldDB" id="A0A0D0D229"/>
<evidence type="ECO:0000313" key="3">
    <source>
        <dbReference type="Proteomes" id="UP000054538"/>
    </source>
</evidence>
<keyword evidence="3" id="KW-1185">Reference proteome</keyword>
<keyword evidence="1" id="KW-0812">Transmembrane</keyword>
<dbReference type="InParanoid" id="A0A0D0D229"/>
<evidence type="ECO:0000313" key="2">
    <source>
        <dbReference type="EMBL" id="KIK90557.1"/>
    </source>
</evidence>
<protein>
    <submittedName>
        <fullName evidence="2">Uncharacterized protein</fullName>
    </submittedName>
</protein>
<organism evidence="2 3">
    <name type="scientific">Paxillus rubicundulus Ve08.2h10</name>
    <dbReference type="NCBI Taxonomy" id="930991"/>
    <lineage>
        <taxon>Eukaryota</taxon>
        <taxon>Fungi</taxon>
        <taxon>Dikarya</taxon>
        <taxon>Basidiomycota</taxon>
        <taxon>Agaricomycotina</taxon>
        <taxon>Agaricomycetes</taxon>
        <taxon>Agaricomycetidae</taxon>
        <taxon>Boletales</taxon>
        <taxon>Paxilineae</taxon>
        <taxon>Paxillaceae</taxon>
        <taxon>Paxillus</taxon>
    </lineage>
</organism>
<dbReference type="Proteomes" id="UP000054538">
    <property type="component" value="Unassembled WGS sequence"/>
</dbReference>